<evidence type="ECO:0000313" key="3">
    <source>
        <dbReference type="Proteomes" id="UP000320762"/>
    </source>
</evidence>
<evidence type="ECO:0000256" key="1">
    <source>
        <dbReference type="SAM" id="MobiDB-lite"/>
    </source>
</evidence>
<gene>
    <name evidence="2" type="ORF">BD626DRAFT_549566</name>
</gene>
<dbReference type="OrthoDB" id="2269373at2759"/>
<feature type="region of interest" description="Disordered" evidence="1">
    <location>
        <begin position="140"/>
        <end position="183"/>
    </location>
</feature>
<evidence type="ECO:0000313" key="2">
    <source>
        <dbReference type="EMBL" id="TRM60556.1"/>
    </source>
</evidence>
<proteinExistence type="predicted"/>
<protein>
    <submittedName>
        <fullName evidence="2">Uncharacterized protein</fullName>
    </submittedName>
</protein>
<feature type="compositionally biased region" description="Low complexity" evidence="1">
    <location>
        <begin position="156"/>
        <end position="166"/>
    </location>
</feature>
<sequence length="363" mass="39332">MMSDASYSPLLKNDLAMDEYAPETDHRKRRRNRTTQSCLNCHTSKRKVRAAHSGHRSSLMPLPTTGLCVYEVDDPALRDDPNVDETTRLRNRIAELESLVRELRGKPQPRWADSSFRNGDPNEKWHSRAAKCAPLQARRRLASPHAPGGADGIGPSTRSSVSSLLSPIKTESPSEARSLYRFDSPSPTLPTVHFPYGSYSEAGHREDSGLPYPLTTDSDARYISGGSGGSGHACCTCRGTPAVMNGYLTLARHLQNTVNGVRHYVSHSDAQCQVYRRIVELNNTMQVSVGAAGIDGGSGSTYGSNTPTDPEVMTPLSASSSYHGHNGSPAVSPQEWNALASAGYNPYFPNDPHPVYGGGHVMA</sequence>
<comment type="caution">
    <text evidence="2">The sequence shown here is derived from an EMBL/GenBank/DDBJ whole genome shotgun (WGS) entry which is preliminary data.</text>
</comment>
<accession>A0A550C767</accession>
<dbReference type="EMBL" id="VDMD01000021">
    <property type="protein sequence ID" value="TRM60556.1"/>
    <property type="molecule type" value="Genomic_DNA"/>
</dbReference>
<dbReference type="Proteomes" id="UP000320762">
    <property type="component" value="Unassembled WGS sequence"/>
</dbReference>
<dbReference type="STRING" id="97359.A0A550C767"/>
<organism evidence="2 3">
    <name type="scientific">Schizophyllum amplum</name>
    <dbReference type="NCBI Taxonomy" id="97359"/>
    <lineage>
        <taxon>Eukaryota</taxon>
        <taxon>Fungi</taxon>
        <taxon>Dikarya</taxon>
        <taxon>Basidiomycota</taxon>
        <taxon>Agaricomycotina</taxon>
        <taxon>Agaricomycetes</taxon>
        <taxon>Agaricomycetidae</taxon>
        <taxon>Agaricales</taxon>
        <taxon>Schizophyllaceae</taxon>
        <taxon>Schizophyllum</taxon>
    </lineage>
</organism>
<name>A0A550C767_9AGAR</name>
<reference evidence="2 3" key="1">
    <citation type="journal article" date="2019" name="New Phytol.">
        <title>Comparative genomics reveals unique wood-decay strategies and fruiting body development in the Schizophyllaceae.</title>
        <authorList>
            <person name="Almasi E."/>
            <person name="Sahu N."/>
            <person name="Krizsan K."/>
            <person name="Balint B."/>
            <person name="Kovacs G.M."/>
            <person name="Kiss B."/>
            <person name="Cseklye J."/>
            <person name="Drula E."/>
            <person name="Henrissat B."/>
            <person name="Nagy I."/>
            <person name="Chovatia M."/>
            <person name="Adam C."/>
            <person name="LaButti K."/>
            <person name="Lipzen A."/>
            <person name="Riley R."/>
            <person name="Grigoriev I.V."/>
            <person name="Nagy L.G."/>
        </authorList>
    </citation>
    <scope>NUCLEOTIDE SEQUENCE [LARGE SCALE GENOMIC DNA]</scope>
    <source>
        <strain evidence="2 3">NL-1724</strain>
    </source>
</reference>
<keyword evidence="3" id="KW-1185">Reference proteome</keyword>
<dbReference type="AlphaFoldDB" id="A0A550C767"/>